<keyword evidence="1" id="KW-0614">Plasmid</keyword>
<dbReference type="AlphaFoldDB" id="A0A5Q0C9R3"/>
<dbReference type="KEGG" id="rgr:FZ934_20170"/>
<sequence length="217" mass="24716">MTNILAVHTLELQLDDREARRRIGREPKEIRVPLRDGKPDPTDIRAALIAKAADFYFSSLRPLRCVALAGLTANIEDVNAELSCAMYAPGPAAFQDILTQDPRMRDYHPPMKVDPARERLRLERNEFLNEVCRLFLEARETGQLIAGEVPRLSDRSLRIVLPVLCHAAGMERKGLGVPPHQRFVRRFKAFRHEWDPKWVATPDDSVMSATAHDSQKF</sequence>
<dbReference type="RefSeq" id="WP_153272686.1">
    <property type="nucleotide sequence ID" value="NZ_CP043499.1"/>
</dbReference>
<gene>
    <name evidence="1" type="ORF">FZ934_20170</name>
</gene>
<name>A0A5Q0C9R3_9HYPH</name>
<dbReference type="EMBL" id="CP043499">
    <property type="protein sequence ID" value="QFY62698.1"/>
    <property type="molecule type" value="Genomic_DNA"/>
</dbReference>
<protein>
    <submittedName>
        <fullName evidence="1">Uncharacterized protein</fullName>
    </submittedName>
</protein>
<reference evidence="1 2" key="1">
    <citation type="submission" date="2019-08" db="EMBL/GenBank/DDBJ databases">
        <title>Prosopis cineraria nodule microbiome.</title>
        <authorList>
            <person name="Ali R."/>
            <person name="Chaluvadi S.R."/>
            <person name="Wang X."/>
        </authorList>
    </citation>
    <scope>NUCLEOTIDE SEQUENCE [LARGE SCALE GENOMIC DNA]</scope>
    <source>
        <strain evidence="1 2">BG7</strain>
        <plasmid evidence="1 2">unnamed</plasmid>
    </source>
</reference>
<organism evidence="1 2">
    <name type="scientific">Rhizobium grahamii</name>
    <dbReference type="NCBI Taxonomy" id="1120045"/>
    <lineage>
        <taxon>Bacteria</taxon>
        <taxon>Pseudomonadati</taxon>
        <taxon>Pseudomonadota</taxon>
        <taxon>Alphaproteobacteria</taxon>
        <taxon>Hyphomicrobiales</taxon>
        <taxon>Rhizobiaceae</taxon>
        <taxon>Rhizobium/Agrobacterium group</taxon>
        <taxon>Rhizobium</taxon>
    </lineage>
</organism>
<evidence type="ECO:0000313" key="1">
    <source>
        <dbReference type="EMBL" id="QFY62698.1"/>
    </source>
</evidence>
<geneLocation type="plasmid" evidence="1 2">
    <name>unnamed</name>
</geneLocation>
<dbReference type="Proteomes" id="UP000326881">
    <property type="component" value="Plasmid unnamed"/>
</dbReference>
<proteinExistence type="predicted"/>
<keyword evidence="2" id="KW-1185">Reference proteome</keyword>
<evidence type="ECO:0000313" key="2">
    <source>
        <dbReference type="Proteomes" id="UP000326881"/>
    </source>
</evidence>
<accession>A0A5Q0C9R3</accession>